<organism evidence="1 2">
    <name type="scientific">Armillaria gallica</name>
    <name type="common">Bulbous honey fungus</name>
    <name type="synonym">Armillaria bulbosa</name>
    <dbReference type="NCBI Taxonomy" id="47427"/>
    <lineage>
        <taxon>Eukaryota</taxon>
        <taxon>Fungi</taxon>
        <taxon>Dikarya</taxon>
        <taxon>Basidiomycota</taxon>
        <taxon>Agaricomycotina</taxon>
        <taxon>Agaricomycetes</taxon>
        <taxon>Agaricomycetidae</taxon>
        <taxon>Agaricales</taxon>
        <taxon>Marasmiineae</taxon>
        <taxon>Physalacriaceae</taxon>
        <taxon>Armillaria</taxon>
    </lineage>
</organism>
<accession>A0A2H3E4N9</accession>
<sequence length="128" mass="14676">MEREVGCAENARSYPHGSLLRMKCQVLDANGTLREELLKRGSRAGTHTLKEHVKPFQTRTQRRLLCHFYNYGYIASSTSTASLPVTVRNIPSTIYGDQRQTHAEPWLRERVDACCYEAFPCRTTRLSL</sequence>
<name>A0A2H3E4N9_ARMGA</name>
<reference evidence="2" key="1">
    <citation type="journal article" date="2017" name="Nat. Ecol. Evol.">
        <title>Genome expansion and lineage-specific genetic innovations in the forest pathogenic fungi Armillaria.</title>
        <authorList>
            <person name="Sipos G."/>
            <person name="Prasanna A.N."/>
            <person name="Walter M.C."/>
            <person name="O'Connor E."/>
            <person name="Balint B."/>
            <person name="Krizsan K."/>
            <person name="Kiss B."/>
            <person name="Hess J."/>
            <person name="Varga T."/>
            <person name="Slot J."/>
            <person name="Riley R."/>
            <person name="Boka B."/>
            <person name="Rigling D."/>
            <person name="Barry K."/>
            <person name="Lee J."/>
            <person name="Mihaltcheva S."/>
            <person name="LaButti K."/>
            <person name="Lipzen A."/>
            <person name="Waldron R."/>
            <person name="Moloney N.M."/>
            <person name="Sperisen C."/>
            <person name="Kredics L."/>
            <person name="Vagvoelgyi C."/>
            <person name="Patrignani A."/>
            <person name="Fitzpatrick D."/>
            <person name="Nagy I."/>
            <person name="Doyle S."/>
            <person name="Anderson J.B."/>
            <person name="Grigoriev I.V."/>
            <person name="Gueldener U."/>
            <person name="Muensterkoetter M."/>
            <person name="Nagy L.G."/>
        </authorList>
    </citation>
    <scope>NUCLEOTIDE SEQUENCE [LARGE SCALE GENOMIC DNA]</scope>
    <source>
        <strain evidence="2">Ar21-2</strain>
    </source>
</reference>
<evidence type="ECO:0000313" key="2">
    <source>
        <dbReference type="Proteomes" id="UP000217790"/>
    </source>
</evidence>
<dbReference type="InParanoid" id="A0A2H3E4N9"/>
<keyword evidence="2" id="KW-1185">Reference proteome</keyword>
<proteinExistence type="predicted"/>
<dbReference type="Proteomes" id="UP000217790">
    <property type="component" value="Unassembled WGS sequence"/>
</dbReference>
<protein>
    <submittedName>
        <fullName evidence="1">Uncharacterized protein</fullName>
    </submittedName>
</protein>
<gene>
    <name evidence="1" type="ORF">ARMGADRAFT_568695</name>
</gene>
<dbReference type="AlphaFoldDB" id="A0A2H3E4N9"/>
<dbReference type="EMBL" id="KZ293648">
    <property type="protein sequence ID" value="PBK98118.1"/>
    <property type="molecule type" value="Genomic_DNA"/>
</dbReference>
<evidence type="ECO:0000313" key="1">
    <source>
        <dbReference type="EMBL" id="PBK98118.1"/>
    </source>
</evidence>